<sequence>MYPDRGTELDTSHFPHLSILYWLGNGSLIEHLPGQLRECSTSQERGSTSTWLWKALVLKELSPALRSTNYSCVFAGPGQVAQGHVLLAQLWVRNRGEASRNKSSSASV</sequence>
<evidence type="ECO:0000259" key="1">
    <source>
        <dbReference type="Pfam" id="PF22009"/>
    </source>
</evidence>
<dbReference type="GO" id="GO:0005615">
    <property type="term" value="C:extracellular space"/>
    <property type="evidence" value="ECO:0007669"/>
    <property type="project" value="TreeGrafter"/>
</dbReference>
<dbReference type="AlphaFoldDB" id="G5AVT1"/>
<protein>
    <submittedName>
        <fullName evidence="2">Interleukin-18-binding protein</fullName>
    </submittedName>
</protein>
<reference evidence="2 3" key="1">
    <citation type="journal article" date="2011" name="Nature">
        <title>Genome sequencing reveals insights into physiology and longevity of the naked mole rat.</title>
        <authorList>
            <person name="Kim E.B."/>
            <person name="Fang X."/>
            <person name="Fushan A.A."/>
            <person name="Huang Z."/>
            <person name="Lobanov A.V."/>
            <person name="Han L."/>
            <person name="Marino S.M."/>
            <person name="Sun X."/>
            <person name="Turanov A.A."/>
            <person name="Yang P."/>
            <person name="Yim S.H."/>
            <person name="Zhao X."/>
            <person name="Kasaikina M.V."/>
            <person name="Stoletzki N."/>
            <person name="Peng C."/>
            <person name="Polak P."/>
            <person name="Xiong Z."/>
            <person name="Kiezun A."/>
            <person name="Zhu Y."/>
            <person name="Chen Y."/>
            <person name="Kryukov G.V."/>
            <person name="Zhang Q."/>
            <person name="Peshkin L."/>
            <person name="Yang L."/>
            <person name="Bronson R.T."/>
            <person name="Buffenstein R."/>
            <person name="Wang B."/>
            <person name="Han C."/>
            <person name="Li Q."/>
            <person name="Chen L."/>
            <person name="Zhao W."/>
            <person name="Sunyaev S.R."/>
            <person name="Park T.J."/>
            <person name="Zhang G."/>
            <person name="Wang J."/>
            <person name="Gladyshev V.N."/>
        </authorList>
    </citation>
    <scope>NUCLEOTIDE SEQUENCE [LARGE SCALE GENOMIC DNA]</scope>
</reference>
<dbReference type="PANTHER" id="PTHR14292">
    <property type="entry name" value="INTERLEUKIN-18-BINDING PROTEIN"/>
    <property type="match status" value="1"/>
</dbReference>
<name>G5AVT1_HETGA</name>
<dbReference type="PANTHER" id="PTHR14292:SF2">
    <property type="entry name" value="INTERLEUKIN-18-BINDING PROTEIN"/>
    <property type="match status" value="1"/>
</dbReference>
<dbReference type="EMBL" id="JH167172">
    <property type="protein sequence ID" value="EHB01142.1"/>
    <property type="molecule type" value="Genomic_DNA"/>
</dbReference>
<dbReference type="GO" id="GO:0042088">
    <property type="term" value="P:T-helper 1 type immune response"/>
    <property type="evidence" value="ECO:0007669"/>
    <property type="project" value="TreeGrafter"/>
</dbReference>
<dbReference type="Gene3D" id="2.60.40.10">
    <property type="entry name" value="Immunoglobulins"/>
    <property type="match status" value="1"/>
</dbReference>
<dbReference type="Proteomes" id="UP000006813">
    <property type="component" value="Unassembled WGS sequence"/>
</dbReference>
<dbReference type="STRING" id="10181.G5AVT1"/>
<evidence type="ECO:0000313" key="3">
    <source>
        <dbReference type="Proteomes" id="UP000006813"/>
    </source>
</evidence>
<dbReference type="eggNOG" id="ENOG502SYZY">
    <property type="taxonomic scope" value="Eukaryota"/>
</dbReference>
<dbReference type="InterPro" id="IPR013783">
    <property type="entry name" value="Ig-like_fold"/>
</dbReference>
<organism evidence="2 3">
    <name type="scientific">Heterocephalus glaber</name>
    <name type="common">Naked mole rat</name>
    <dbReference type="NCBI Taxonomy" id="10181"/>
    <lineage>
        <taxon>Eukaryota</taxon>
        <taxon>Metazoa</taxon>
        <taxon>Chordata</taxon>
        <taxon>Craniata</taxon>
        <taxon>Vertebrata</taxon>
        <taxon>Euteleostomi</taxon>
        <taxon>Mammalia</taxon>
        <taxon>Eutheria</taxon>
        <taxon>Euarchontoglires</taxon>
        <taxon>Glires</taxon>
        <taxon>Rodentia</taxon>
        <taxon>Hystricomorpha</taxon>
        <taxon>Bathyergidae</taxon>
        <taxon>Heterocephalus</taxon>
    </lineage>
</organism>
<dbReference type="InterPro" id="IPR055139">
    <property type="entry name" value="IL18BP-like_dom"/>
</dbReference>
<gene>
    <name evidence="2" type="ORF">GW7_07736</name>
</gene>
<dbReference type="Pfam" id="PF22009">
    <property type="entry name" value="YLDV-IL18BP-like"/>
    <property type="match status" value="1"/>
</dbReference>
<accession>G5AVT1</accession>
<dbReference type="GO" id="GO:0042007">
    <property type="term" value="F:interleukin-18 binding"/>
    <property type="evidence" value="ECO:0007669"/>
    <property type="project" value="InterPro"/>
</dbReference>
<dbReference type="InParanoid" id="G5AVT1"/>
<evidence type="ECO:0000313" key="2">
    <source>
        <dbReference type="EMBL" id="EHB01142.1"/>
    </source>
</evidence>
<proteinExistence type="predicted"/>
<dbReference type="InterPro" id="IPR039681">
    <property type="entry name" value="IL18BP"/>
</dbReference>
<feature type="domain" description="Interleukin-18-binding protein-like" evidence="1">
    <location>
        <begin position="11"/>
        <end position="90"/>
    </location>
</feature>